<feature type="region of interest" description="Disordered" evidence="3">
    <location>
        <begin position="161"/>
        <end position="212"/>
    </location>
</feature>
<dbReference type="GO" id="GO:0004842">
    <property type="term" value="F:ubiquitin-protein transferase activity"/>
    <property type="evidence" value="ECO:0007669"/>
    <property type="project" value="InterPro"/>
</dbReference>
<proteinExistence type="predicted"/>
<comment type="caution">
    <text evidence="4">The sequence shown here is derived from an EMBL/GenBank/DDBJ whole genome shotgun (WGS) entry which is preliminary data.</text>
</comment>
<organism evidence="4 5">
    <name type="scientific">Paramuricea clavata</name>
    <name type="common">Red gorgonian</name>
    <name type="synonym">Violescent sea-whip</name>
    <dbReference type="NCBI Taxonomy" id="317549"/>
    <lineage>
        <taxon>Eukaryota</taxon>
        <taxon>Metazoa</taxon>
        <taxon>Cnidaria</taxon>
        <taxon>Anthozoa</taxon>
        <taxon>Octocorallia</taxon>
        <taxon>Malacalcyonacea</taxon>
        <taxon>Plexauridae</taxon>
        <taxon>Paramuricea</taxon>
    </lineage>
</organism>
<dbReference type="SUPFAM" id="SSF56204">
    <property type="entry name" value="Hect, E3 ligase catalytic domain"/>
    <property type="match status" value="1"/>
</dbReference>
<feature type="non-terminal residue" evidence="4">
    <location>
        <position position="365"/>
    </location>
</feature>
<protein>
    <submittedName>
        <fullName evidence="4">PREDICTED: uncharacterized protein LOC107339408 isoform X2</fullName>
    </submittedName>
</protein>
<dbReference type="Proteomes" id="UP001152795">
    <property type="component" value="Unassembled WGS sequence"/>
</dbReference>
<dbReference type="AlphaFoldDB" id="A0A6S7KAK3"/>
<dbReference type="InterPro" id="IPR035983">
    <property type="entry name" value="Hect_E3_ubiquitin_ligase"/>
</dbReference>
<dbReference type="Gene3D" id="3.90.1750.10">
    <property type="entry name" value="Hect, E3 ligase catalytic domains"/>
    <property type="match status" value="1"/>
</dbReference>
<evidence type="ECO:0000313" key="5">
    <source>
        <dbReference type="Proteomes" id="UP001152795"/>
    </source>
</evidence>
<reference evidence="4" key="1">
    <citation type="submission" date="2020-04" db="EMBL/GenBank/DDBJ databases">
        <authorList>
            <person name="Alioto T."/>
            <person name="Alioto T."/>
            <person name="Gomez Garrido J."/>
        </authorList>
    </citation>
    <scope>NUCLEOTIDE SEQUENCE</scope>
    <source>
        <strain evidence="4">A484AB</strain>
    </source>
</reference>
<evidence type="ECO:0000256" key="1">
    <source>
        <dbReference type="ARBA" id="ARBA00022786"/>
    </source>
</evidence>
<dbReference type="InterPro" id="IPR000569">
    <property type="entry name" value="HECT_dom"/>
</dbReference>
<gene>
    <name evidence="4" type="ORF">PACLA_8A021986</name>
</gene>
<name>A0A6S7KAK3_PARCT</name>
<evidence type="ECO:0000256" key="2">
    <source>
        <dbReference type="PROSITE-ProRule" id="PRU00104"/>
    </source>
</evidence>
<dbReference type="PROSITE" id="PS50237">
    <property type="entry name" value="HECT"/>
    <property type="match status" value="1"/>
</dbReference>
<accession>A0A6S7KAK3</accession>
<dbReference type="EMBL" id="CACRXK020024818">
    <property type="protein sequence ID" value="CAB4038980.1"/>
    <property type="molecule type" value="Genomic_DNA"/>
</dbReference>
<feature type="compositionally biased region" description="Polar residues" evidence="3">
    <location>
        <begin position="193"/>
        <end position="212"/>
    </location>
</feature>
<keyword evidence="1 2" id="KW-0833">Ubl conjugation pathway</keyword>
<sequence length="365" mass="40849">MADKHMQILANLIKAVTNVADRGTSQESNIEGSEGSSSVSVEETIKRLFPSTEGGQGVAREELYVRGFTTTFELTSSMTEEEIRCILEEKLKDKLCNIAGLKFIFVRAVCNKIIVPSMSKTESFDGRMVKHFAGQGPIYIRALRDISSALMKGHWKRIEPDCSASDDESDDNASVKSPVHEPCTGPLHPPSPDISTTRLSSEPSTSATNEPSCSRNLIACPTCHNAFPAGEIELHADACAEEKYGSVNENQYNNIMEEFDDIYEIENTSHVETPTINVYDNDEIPNDDILTPENHKQKIKDAIYRLNKLVPDKQNKYHIRRKTIFDDYVNARVRSKWMQPENKIRVTFVGEKGIDGGGPKREFLS</sequence>
<evidence type="ECO:0000256" key="3">
    <source>
        <dbReference type="SAM" id="MobiDB-lite"/>
    </source>
</evidence>
<keyword evidence="5" id="KW-1185">Reference proteome</keyword>
<comment type="caution">
    <text evidence="2">Lacks conserved residue(s) required for the propagation of feature annotation.</text>
</comment>
<evidence type="ECO:0000313" key="4">
    <source>
        <dbReference type="EMBL" id="CAB4038980.1"/>
    </source>
</evidence>